<proteinExistence type="predicted"/>
<dbReference type="RefSeq" id="WP_080512409.1">
    <property type="nucleotide sequence ID" value="NZ_CADFDP010000005.1"/>
</dbReference>
<evidence type="ECO:0000313" key="2">
    <source>
        <dbReference type="Proteomes" id="UP000238982"/>
    </source>
</evidence>
<comment type="caution">
    <text evidence="1">The sequence shown here is derived from an EMBL/GenBank/DDBJ whole genome shotgun (WGS) entry which is preliminary data.</text>
</comment>
<dbReference type="EMBL" id="PVGH01000116">
    <property type="protein sequence ID" value="PRF53341.1"/>
    <property type="molecule type" value="Genomic_DNA"/>
</dbReference>
<dbReference type="Proteomes" id="UP000238982">
    <property type="component" value="Unassembled WGS sequence"/>
</dbReference>
<organism evidence="1 2">
    <name type="scientific">Burkholderia multivorans</name>
    <dbReference type="NCBI Taxonomy" id="87883"/>
    <lineage>
        <taxon>Bacteria</taxon>
        <taxon>Pseudomonadati</taxon>
        <taxon>Pseudomonadota</taxon>
        <taxon>Betaproteobacteria</taxon>
        <taxon>Burkholderiales</taxon>
        <taxon>Burkholderiaceae</taxon>
        <taxon>Burkholderia</taxon>
        <taxon>Burkholderia cepacia complex</taxon>
    </lineage>
</organism>
<gene>
    <name evidence="1" type="ORF">C6Q15_30570</name>
</gene>
<accession>A0A228EG72</accession>
<dbReference type="GeneID" id="93173798"/>
<dbReference type="AlphaFoldDB" id="A0A228EG72"/>
<protein>
    <submittedName>
        <fullName evidence="1">Uncharacterized protein</fullName>
    </submittedName>
</protein>
<name>A0A228EG72_9BURK</name>
<reference evidence="1 2" key="1">
    <citation type="submission" date="2018-03" db="EMBL/GenBank/DDBJ databases">
        <authorList>
            <person name="Keele B.F."/>
        </authorList>
    </citation>
    <scope>NUCLEOTIDE SEQUENCE [LARGE SCALE GENOMIC DNA]</scope>
    <source>
        <strain evidence="1 2">AU19729</strain>
    </source>
</reference>
<dbReference type="OrthoDB" id="9100874at2"/>
<evidence type="ECO:0000313" key="1">
    <source>
        <dbReference type="EMBL" id="PRF53341.1"/>
    </source>
</evidence>
<sequence>MHADREEAMQIERTYRRLDISAPLSPLSDNRAIAAVDVSTDDAERVADPGTGRCLQIRRWVEALDAAQLTVVVDACKVAIGHDANDVDDA</sequence>